<name>A0A8S1V090_PAROT</name>
<evidence type="ECO:0000256" key="2">
    <source>
        <dbReference type="SAM" id="Phobius"/>
    </source>
</evidence>
<proteinExistence type="predicted"/>
<evidence type="ECO:0008006" key="5">
    <source>
        <dbReference type="Google" id="ProtNLM"/>
    </source>
</evidence>
<feature type="transmembrane region" description="Helical" evidence="2">
    <location>
        <begin position="634"/>
        <end position="653"/>
    </location>
</feature>
<dbReference type="EMBL" id="CAJJDP010000055">
    <property type="protein sequence ID" value="CAD8170134.1"/>
    <property type="molecule type" value="Genomic_DNA"/>
</dbReference>
<gene>
    <name evidence="3" type="ORF">POCTA_138.1.T0550011</name>
</gene>
<feature type="compositionally biased region" description="Basic and acidic residues" evidence="1">
    <location>
        <begin position="120"/>
        <end position="134"/>
    </location>
</feature>
<keyword evidence="2" id="KW-1133">Transmembrane helix</keyword>
<sequence>MFKFYVIELLENDRISLMILDEDQKSKFLYFSPFSDEKTSFVKHISDTKKEQLKEEIKMLESSFLFMQETAKDKSISKMIQLQKKFNAQYFNLTMNGRTIQKVLINQQYMALKKLQAKQKQENKNAQQKEENSKHQNIQNNQPNDEEIYKSNVAILIYQGESRDDLDDAISYFNKHQLVPIILINSKQLFQQLFNKTYIYKAYKKQFNKYSSSKEHSFFLEETFENKAIAYYFALFKQPDTLQLIRWIYVGILSFIDPEYVVILKSNFKFDFPVTNFFSLFCKEQAIFGIQWYEKLQIEDENLNHLSYYLDIPQSIIDYHSIFKIKQFHNPLQCIYKWSLISNLIPEYYSLLQESQQKNFGALELNSILPKLMLAQPQQLDLLILREPIIIQRLNKFSEIKLIEQFIETRQNIQDQMQNHQLITSDWKIQFNILCQNIFCKFQYIQGYFAISVCFFFAFYSPYQLIYNLLEQSSFYAVLALPIPLCYSFNVFVYILISIIYNSQDKIQIRNKAQRISYNLRYDKSHSIELESFHEKVDIHCQETFQLEKDNVYFEFEYEEKGDTILELELEKPIFMKDKNHECQLEAPLPYLFEVNKLFIGLIGFQKILDFAVFLFTFFNLILSYGKQLWEYSVIYQSIILFFVIFVIFIEWVQKRGNLLIYTFNFSFLTYFWQIQNYNSKKYLPQIQVGRKKQLAQLLLTNSIALYFFIAIESYYNYSGYIFLGILGYLFIISTLSGIQYFLFQKNSQQKIQLNNAYQINENKQPRHQVAVQFNKLNINNYIEIARIFITLNEQKNEIYKAIKNFNEHESQDSQKDNIKQNQIQQQQPHNYQFQQYAPSNMDRQSQKSNIENQNNLQNYEKNNKNIKN</sequence>
<dbReference type="OrthoDB" id="312935at2759"/>
<feature type="transmembrane region" description="Helical" evidence="2">
    <location>
        <begin position="598"/>
        <end position="622"/>
    </location>
</feature>
<dbReference type="OMA" id="YSGYIFL"/>
<feature type="transmembrane region" description="Helical" evidence="2">
    <location>
        <begin position="475"/>
        <end position="501"/>
    </location>
</feature>
<evidence type="ECO:0000256" key="1">
    <source>
        <dbReference type="SAM" id="MobiDB-lite"/>
    </source>
</evidence>
<comment type="caution">
    <text evidence="3">The sequence shown here is derived from an EMBL/GenBank/DDBJ whole genome shotgun (WGS) entry which is preliminary data.</text>
</comment>
<dbReference type="Proteomes" id="UP000683925">
    <property type="component" value="Unassembled WGS sequence"/>
</dbReference>
<evidence type="ECO:0000313" key="4">
    <source>
        <dbReference type="Proteomes" id="UP000683925"/>
    </source>
</evidence>
<reference evidence="3" key="1">
    <citation type="submission" date="2021-01" db="EMBL/GenBank/DDBJ databases">
        <authorList>
            <consortium name="Genoscope - CEA"/>
            <person name="William W."/>
        </authorList>
    </citation>
    <scope>NUCLEOTIDE SEQUENCE</scope>
</reference>
<dbReference type="AlphaFoldDB" id="A0A8S1V090"/>
<accession>A0A8S1V090</accession>
<feature type="transmembrane region" description="Helical" evidence="2">
    <location>
        <begin position="659"/>
        <end position="675"/>
    </location>
</feature>
<keyword evidence="4" id="KW-1185">Reference proteome</keyword>
<feature type="region of interest" description="Disordered" evidence="1">
    <location>
        <begin position="120"/>
        <end position="144"/>
    </location>
</feature>
<organism evidence="3 4">
    <name type="scientific">Paramecium octaurelia</name>
    <dbReference type="NCBI Taxonomy" id="43137"/>
    <lineage>
        <taxon>Eukaryota</taxon>
        <taxon>Sar</taxon>
        <taxon>Alveolata</taxon>
        <taxon>Ciliophora</taxon>
        <taxon>Intramacronucleata</taxon>
        <taxon>Oligohymenophorea</taxon>
        <taxon>Peniculida</taxon>
        <taxon>Parameciidae</taxon>
        <taxon>Paramecium</taxon>
    </lineage>
</organism>
<evidence type="ECO:0000313" key="3">
    <source>
        <dbReference type="EMBL" id="CAD8170134.1"/>
    </source>
</evidence>
<feature type="transmembrane region" description="Helical" evidence="2">
    <location>
        <begin position="444"/>
        <end position="463"/>
    </location>
</feature>
<feature type="transmembrane region" description="Helical" evidence="2">
    <location>
        <begin position="695"/>
        <end position="716"/>
    </location>
</feature>
<keyword evidence="2" id="KW-0472">Membrane</keyword>
<keyword evidence="2" id="KW-0812">Transmembrane</keyword>
<feature type="transmembrane region" description="Helical" evidence="2">
    <location>
        <begin position="722"/>
        <end position="744"/>
    </location>
</feature>
<protein>
    <recommendedName>
        <fullName evidence="5">Transmembrane protein</fullName>
    </recommendedName>
</protein>